<dbReference type="InterPro" id="IPR036930">
    <property type="entry name" value="WGR_dom_sf"/>
</dbReference>
<dbReference type="Gene3D" id="1.20.142.10">
    <property type="entry name" value="Poly(ADP-ribose) polymerase, regulatory domain"/>
    <property type="match status" value="1"/>
</dbReference>
<comment type="caution">
    <text evidence="2">The sequence shown here is derived from an EMBL/GenBank/DDBJ whole genome shotgun (WGS) entry which is preliminary data.</text>
</comment>
<dbReference type="InterPro" id="IPR049809">
    <property type="entry name" value="YehF/YfeS-like_WGR"/>
</dbReference>
<dbReference type="InterPro" id="IPR008893">
    <property type="entry name" value="WGR_domain"/>
</dbReference>
<dbReference type="InterPro" id="IPR004102">
    <property type="entry name" value="Poly(ADP-ribose)pol_reg_dom"/>
</dbReference>
<proteinExistence type="predicted"/>
<dbReference type="InterPro" id="IPR036616">
    <property type="entry name" value="Poly(ADP-ribose)pol_reg_dom_sf"/>
</dbReference>
<sequence>MVTEQKKFMLIQFNSGGNNNKFYSVELLENQDTVEVVYGRVGSNGTKHQYGGGMKKLESLLRAKRNKGYKDAMIENGDGSVSAEAQKVNVIEKALDEVSYKDESAKELVRTVSEKNVHKITEASGITFDSSDGLFKTPLGVIQRRGVEKAIELLAEIEEKLPEFLELREKEPDATLIEQQKGQKRNANGGVVTSKVLPSKKLEEVFCVLRTLNEEYFVIIPNRVSNARDLGNLLFSQKAIDEQRVTCDALLETLNLIEDLSKRREESSDVKVDSKPLFSVEIETVGDEPTLNLIRG</sequence>
<dbReference type="EMBL" id="JANBUY010000019">
    <property type="protein sequence ID" value="KAJ2867405.1"/>
    <property type="molecule type" value="Genomic_DNA"/>
</dbReference>
<protein>
    <recommendedName>
        <fullName evidence="1">PARP alpha-helical domain-containing protein</fullName>
    </recommendedName>
</protein>
<dbReference type="Pfam" id="PF05406">
    <property type="entry name" value="WGR"/>
    <property type="match status" value="1"/>
</dbReference>
<accession>A0A9W8M885</accession>
<gene>
    <name evidence="2" type="ORF">GGH94_000852</name>
</gene>
<dbReference type="SMART" id="SM00773">
    <property type="entry name" value="WGR"/>
    <property type="match status" value="1"/>
</dbReference>
<dbReference type="AlphaFoldDB" id="A0A9W8M885"/>
<dbReference type="CDD" id="cd07996">
    <property type="entry name" value="WGR_MMR_like"/>
    <property type="match status" value="1"/>
</dbReference>
<dbReference type="GO" id="GO:0003950">
    <property type="term" value="F:NAD+ poly-ADP-ribosyltransferase activity"/>
    <property type="evidence" value="ECO:0007669"/>
    <property type="project" value="InterPro"/>
</dbReference>
<evidence type="ECO:0000313" key="3">
    <source>
        <dbReference type="Proteomes" id="UP001140074"/>
    </source>
</evidence>
<reference evidence="2" key="1">
    <citation type="submission" date="2022-07" db="EMBL/GenBank/DDBJ databases">
        <title>Phylogenomic reconstructions and comparative analyses of Kickxellomycotina fungi.</title>
        <authorList>
            <person name="Reynolds N.K."/>
            <person name="Stajich J.E."/>
            <person name="Barry K."/>
            <person name="Grigoriev I.V."/>
            <person name="Crous P."/>
            <person name="Smith M.E."/>
        </authorList>
    </citation>
    <scope>NUCLEOTIDE SEQUENCE</scope>
    <source>
        <strain evidence="2">RSA 476</strain>
    </source>
</reference>
<organism evidence="2 3">
    <name type="scientific">Coemansia aciculifera</name>
    <dbReference type="NCBI Taxonomy" id="417176"/>
    <lineage>
        <taxon>Eukaryota</taxon>
        <taxon>Fungi</taxon>
        <taxon>Fungi incertae sedis</taxon>
        <taxon>Zoopagomycota</taxon>
        <taxon>Kickxellomycotina</taxon>
        <taxon>Kickxellomycetes</taxon>
        <taxon>Kickxellales</taxon>
        <taxon>Kickxellaceae</taxon>
        <taxon>Coemansia</taxon>
    </lineage>
</organism>
<feature type="domain" description="PARP alpha-helical" evidence="1">
    <location>
        <begin position="98"/>
        <end position="261"/>
    </location>
</feature>
<evidence type="ECO:0000259" key="1">
    <source>
        <dbReference type="PROSITE" id="PS51060"/>
    </source>
</evidence>
<dbReference type="Gene3D" id="2.20.140.10">
    <property type="entry name" value="WGR domain"/>
    <property type="match status" value="1"/>
</dbReference>
<name>A0A9W8M885_9FUNG</name>
<keyword evidence="3" id="KW-1185">Reference proteome</keyword>
<feature type="non-terminal residue" evidence="2">
    <location>
        <position position="296"/>
    </location>
</feature>
<dbReference type="SUPFAM" id="SSF142921">
    <property type="entry name" value="WGR domain-like"/>
    <property type="match status" value="1"/>
</dbReference>
<evidence type="ECO:0000313" key="2">
    <source>
        <dbReference type="EMBL" id="KAJ2867405.1"/>
    </source>
</evidence>
<dbReference type="Proteomes" id="UP001140074">
    <property type="component" value="Unassembled WGS sequence"/>
</dbReference>
<dbReference type="PROSITE" id="PS51060">
    <property type="entry name" value="PARP_ALPHA_HD"/>
    <property type="match status" value="1"/>
</dbReference>